<keyword evidence="2" id="KW-1185">Reference proteome</keyword>
<gene>
    <name evidence="1" type="ORF">DA075_06635</name>
</gene>
<dbReference type="AlphaFoldDB" id="A0A2R4WGI7"/>
<accession>A0A2R4WGI7</accession>
<dbReference type="KEGG" id="mee:DA075_06635"/>
<evidence type="ECO:0000313" key="1">
    <source>
        <dbReference type="EMBL" id="AWB20640.1"/>
    </source>
</evidence>
<name>A0A2R4WGI7_9HYPH</name>
<sequence length="704" mass="78692">MAVMLRDHTNISSGALDARATSLANEAKIAHALFTGIVKDKIGYPVREYAKNAWEVSPADRPFEIDLPGRWSPKIRFRDYGPGLDHEFIMERYATLGDSTKDSNGIGGVSGWGFGSLSALAYLMEDGLSGSFTVISYQGGEARHYIVSLDERGMPQPKHFASFPSEEPDGLEVSFAVREDDFEAFEDRAREILWSFEPRPVISPAINFREPEIQAQGQGWISYAKHTVPFSGPQVKVGPVMYPIDMKEISGSIGFLQPTDTIVFSVNPEDVTPTASREQLQYTSTTKRALSAMIAAFEANFVAEVQAKVDAASCYFEGCAVFRTATAHLGVNRISGMREKVTWGGQPIRTEITHKVMRLGDGWSKFERFSKDHVDPANVPAAAKIVVEHNPYASLDRFLALDLVGQDILWARVKRDELPGFLTMCALKEDDVIVLDKADVTRKANGATSHGISRNNRIRRRRALNVSLVPSKWGGTDVALNDTTETFDLAAGGLKIQRARFGYSRRADGFRIADGMSKLGEGALRALIAQLVHHNVIREDFRLLIDTGDDELDEDVWFDFGDYVEMRLRDLIDIPKLTPVQRQKGVGDIPHGILHFAERYDLEKAPNDLKTFATKVRLTKNSIQRRDERRENENDALFKILMTIVPGLHFPIGKAGVCPVDGLKENYDELMSKYPLFKHLLDGFNNTETNRRLGLYFDLLANQK</sequence>
<evidence type="ECO:0000313" key="2">
    <source>
        <dbReference type="Proteomes" id="UP000244755"/>
    </source>
</evidence>
<dbReference type="InterPro" id="IPR036890">
    <property type="entry name" value="HATPase_C_sf"/>
</dbReference>
<dbReference type="OrthoDB" id="8430917at2"/>
<dbReference type="Proteomes" id="UP000244755">
    <property type="component" value="Chromosome 1"/>
</dbReference>
<reference evidence="1 2" key="1">
    <citation type="submission" date="2018-04" db="EMBL/GenBank/DDBJ databases">
        <title>Methylobacterium sp. PR1016A genome.</title>
        <authorList>
            <person name="Park W."/>
        </authorList>
    </citation>
    <scope>NUCLEOTIDE SEQUENCE [LARGE SCALE GENOMIC DNA]</scope>
    <source>
        <strain evidence="1 2">PR1016A</strain>
    </source>
</reference>
<proteinExistence type="predicted"/>
<dbReference type="EMBL" id="CP028843">
    <property type="protein sequence ID" value="AWB20640.1"/>
    <property type="molecule type" value="Genomic_DNA"/>
</dbReference>
<dbReference type="RefSeq" id="WP_099952539.1">
    <property type="nucleotide sequence ID" value="NZ_CP028843.1"/>
</dbReference>
<organism evidence="1 2">
    <name type="scientific">Methylobacterium currus</name>
    <dbReference type="NCBI Taxonomy" id="2051553"/>
    <lineage>
        <taxon>Bacteria</taxon>
        <taxon>Pseudomonadati</taxon>
        <taxon>Pseudomonadota</taxon>
        <taxon>Alphaproteobacteria</taxon>
        <taxon>Hyphomicrobiales</taxon>
        <taxon>Methylobacteriaceae</taxon>
        <taxon>Methylobacterium</taxon>
    </lineage>
</organism>
<protein>
    <submittedName>
        <fullName evidence="1">Uncharacterized protein</fullName>
    </submittedName>
</protein>
<dbReference type="SUPFAM" id="SSF55874">
    <property type="entry name" value="ATPase domain of HSP90 chaperone/DNA topoisomerase II/histidine kinase"/>
    <property type="match status" value="1"/>
</dbReference>